<comment type="caution">
    <text evidence="1">The sequence shown here is derived from an EMBL/GenBank/DDBJ whole genome shotgun (WGS) entry which is preliminary data.</text>
</comment>
<proteinExistence type="predicted"/>
<dbReference type="EMBL" id="QRDY01000001">
    <property type="protein sequence ID" value="RED66140.1"/>
    <property type="molecule type" value="Genomic_DNA"/>
</dbReference>
<evidence type="ECO:0000313" key="2">
    <source>
        <dbReference type="Proteomes" id="UP000256869"/>
    </source>
</evidence>
<reference evidence="1 2" key="1">
    <citation type="submission" date="2018-07" db="EMBL/GenBank/DDBJ databases">
        <title>Genomic Encyclopedia of Type Strains, Phase III (KMG-III): the genomes of soil and plant-associated and newly described type strains.</title>
        <authorList>
            <person name="Whitman W."/>
        </authorList>
    </citation>
    <scope>NUCLEOTIDE SEQUENCE [LARGE SCALE GENOMIC DNA]</scope>
    <source>
        <strain evidence="1 2">CECT 8236</strain>
    </source>
</reference>
<dbReference type="AlphaFoldDB" id="A0A3D9IWD3"/>
<gene>
    <name evidence="1" type="ORF">DFP95_101638</name>
</gene>
<evidence type="ECO:0000313" key="1">
    <source>
        <dbReference type="EMBL" id="RED66140.1"/>
    </source>
</evidence>
<organism evidence="1 2">
    <name type="scientific">Cohnella lupini</name>
    <dbReference type="NCBI Taxonomy" id="1294267"/>
    <lineage>
        <taxon>Bacteria</taxon>
        <taxon>Bacillati</taxon>
        <taxon>Bacillota</taxon>
        <taxon>Bacilli</taxon>
        <taxon>Bacillales</taxon>
        <taxon>Paenibacillaceae</taxon>
        <taxon>Cohnella</taxon>
    </lineage>
</organism>
<keyword evidence="2" id="KW-1185">Reference proteome</keyword>
<sequence>MILDESSYQLVKKIKDGDIKQHPLFIELSNWMNQEFGYNILCCGYHHEKIDSKPPYMINRLDIYSNDNEALIRMQQDGFNMREYGKNYPNEEKTLSYFLNLVSKYSIPKFSFLRRPNYYSTLDKTERDKIFIEEDRLFVIGHSFEMAYREELISSFSKQLEEEIFKHFTSIKIFKIDFFFGSIYVFYKSIEDKEKYDMDKTSEEIKECCFQFIKDKDEYKYISYDNLSFVTDSDELVQAKHNGYLNYYR</sequence>
<accession>A0A3D9IWD3</accession>
<protein>
    <submittedName>
        <fullName evidence="1">Uncharacterized protein</fullName>
    </submittedName>
</protein>
<dbReference type="RefSeq" id="WP_115991085.1">
    <property type="nucleotide sequence ID" value="NZ_QRDY01000001.1"/>
</dbReference>
<dbReference type="Proteomes" id="UP000256869">
    <property type="component" value="Unassembled WGS sequence"/>
</dbReference>
<dbReference type="OrthoDB" id="1494211at2"/>
<name>A0A3D9IWD3_9BACL</name>